<evidence type="ECO:0000259" key="3">
    <source>
        <dbReference type="PROSITE" id="PS51384"/>
    </source>
</evidence>
<dbReference type="InterPro" id="IPR050415">
    <property type="entry name" value="MRET"/>
</dbReference>
<dbReference type="PANTHER" id="PTHR47354:SF5">
    <property type="entry name" value="PROTEIN RFBI"/>
    <property type="match status" value="1"/>
</dbReference>
<evidence type="ECO:0000313" key="5">
    <source>
        <dbReference type="Proteomes" id="UP001499915"/>
    </source>
</evidence>
<dbReference type="InterPro" id="IPR012675">
    <property type="entry name" value="Beta-grasp_dom_sf"/>
</dbReference>
<dbReference type="InterPro" id="IPR039261">
    <property type="entry name" value="FNR_nucleotide-bd"/>
</dbReference>
<dbReference type="PRINTS" id="PR00410">
    <property type="entry name" value="PHEHYDRXLASE"/>
</dbReference>
<dbReference type="PANTHER" id="PTHR47354">
    <property type="entry name" value="NADH OXIDOREDUCTASE HCR"/>
    <property type="match status" value="1"/>
</dbReference>
<dbReference type="Pfam" id="PF00175">
    <property type="entry name" value="NAD_binding_1"/>
    <property type="match status" value="1"/>
</dbReference>
<dbReference type="EMBL" id="BAAAET010000007">
    <property type="protein sequence ID" value="GAA0701830.1"/>
    <property type="molecule type" value="Genomic_DNA"/>
</dbReference>
<dbReference type="PROSITE" id="PS51384">
    <property type="entry name" value="FAD_FR"/>
    <property type="match status" value="1"/>
</dbReference>
<dbReference type="InterPro" id="IPR017927">
    <property type="entry name" value="FAD-bd_FR_type"/>
</dbReference>
<comment type="cofactor">
    <cofactor evidence="1">
        <name>[2Fe-2S] cluster</name>
        <dbReference type="ChEBI" id="CHEBI:190135"/>
    </cofactor>
</comment>
<dbReference type="PROSITE" id="PS51085">
    <property type="entry name" value="2FE2S_FER_2"/>
    <property type="match status" value="1"/>
</dbReference>
<evidence type="ECO:0008006" key="6">
    <source>
        <dbReference type="Google" id="ProtNLM"/>
    </source>
</evidence>
<evidence type="ECO:0000313" key="4">
    <source>
        <dbReference type="EMBL" id="GAA0701830.1"/>
    </source>
</evidence>
<feature type="domain" description="2Fe-2S ferredoxin-type" evidence="2">
    <location>
        <begin position="14"/>
        <end position="107"/>
    </location>
</feature>
<feature type="domain" description="FAD-binding FR-type" evidence="3">
    <location>
        <begin position="115"/>
        <end position="217"/>
    </location>
</feature>
<dbReference type="PRINTS" id="PR00371">
    <property type="entry name" value="FPNCR"/>
</dbReference>
<protein>
    <recommendedName>
        <fullName evidence="6">Benzoate/toluate 1,2-dioxygenase reductase subunit</fullName>
    </recommendedName>
</protein>
<dbReference type="InterPro" id="IPR017938">
    <property type="entry name" value="Riboflavin_synthase-like_b-brl"/>
</dbReference>
<proteinExistence type="predicted"/>
<dbReference type="SUPFAM" id="SSF63380">
    <property type="entry name" value="Riboflavin synthase domain-like"/>
    <property type="match status" value="1"/>
</dbReference>
<dbReference type="Gene3D" id="3.40.50.80">
    <property type="entry name" value="Nucleotide-binding domain of ferredoxin-NADP reductase (FNR) module"/>
    <property type="match status" value="1"/>
</dbReference>
<dbReference type="PROSITE" id="PS00197">
    <property type="entry name" value="2FE2S_FER_1"/>
    <property type="match status" value="1"/>
</dbReference>
<dbReference type="InterPro" id="IPR008333">
    <property type="entry name" value="Cbr1-like_FAD-bd_dom"/>
</dbReference>
<dbReference type="InterPro" id="IPR001433">
    <property type="entry name" value="OxRdtase_FAD/NAD-bd"/>
</dbReference>
<dbReference type="InterPro" id="IPR006058">
    <property type="entry name" value="2Fe2S_fd_BS"/>
</dbReference>
<dbReference type="Pfam" id="PF00111">
    <property type="entry name" value="Fer2"/>
    <property type="match status" value="1"/>
</dbReference>
<reference evidence="4 5" key="1">
    <citation type="journal article" date="2019" name="Int. J. Syst. Evol. Microbiol.">
        <title>The Global Catalogue of Microorganisms (GCM) 10K type strain sequencing project: providing services to taxonomists for standard genome sequencing and annotation.</title>
        <authorList>
            <consortium name="The Broad Institute Genomics Platform"/>
            <consortium name="The Broad Institute Genome Sequencing Center for Infectious Disease"/>
            <person name="Wu L."/>
            <person name="Ma J."/>
        </authorList>
    </citation>
    <scope>NUCLEOTIDE SEQUENCE [LARGE SCALE GENOMIC DNA]</scope>
    <source>
        <strain evidence="4 5">JCM 15134</strain>
    </source>
</reference>
<evidence type="ECO:0000256" key="1">
    <source>
        <dbReference type="ARBA" id="ARBA00034078"/>
    </source>
</evidence>
<gene>
    <name evidence="4" type="ORF">GCM10009104_33860</name>
</gene>
<dbReference type="Proteomes" id="UP001499915">
    <property type="component" value="Unassembled WGS sequence"/>
</dbReference>
<dbReference type="InterPro" id="IPR001041">
    <property type="entry name" value="2Fe-2S_ferredoxin-type"/>
</dbReference>
<organism evidence="4 5">
    <name type="scientific">Marinobacterium maritimum</name>
    <dbReference type="NCBI Taxonomy" id="500162"/>
    <lineage>
        <taxon>Bacteria</taxon>
        <taxon>Pseudomonadati</taxon>
        <taxon>Pseudomonadota</taxon>
        <taxon>Gammaproteobacteria</taxon>
        <taxon>Oceanospirillales</taxon>
        <taxon>Oceanospirillaceae</taxon>
        <taxon>Marinobacterium</taxon>
    </lineage>
</organism>
<accession>A0ABN1IAI2</accession>
<sequence length="350" mass="39023">MSASEAAQVLETEAQVTFRFSDGVEYHAISQPGELLLDVARKNDVPVTWQCLTGSCGSCICKVEEGEVSSDTGRLLSLLPSEAKEGLRLSCAALADTDCVVELDYPSTFSEDHEAHQDIGTVTELEWVNHNTVRLVMELPEDTAFEDFEAGQYVQLQVPGTEEWRSYSMSSTVKELPEMTFYIRVLESGVMSDYLRERCQVGDQIPVDGAYGVFYLREEKVPQIMIAGGTGLAPMLSMIDTLRQNNFRRKPVILAFGCSHEKDLFAQDELEMRSDWMPNLDVRTCVSRPEGEWDGNQCRAQFAITADDITDEDTLAYLCGPPAMTEDAKTRLISLGVKAENIHVELFESL</sequence>
<dbReference type="InterPro" id="IPR036010">
    <property type="entry name" value="2Fe-2S_ferredoxin-like_sf"/>
</dbReference>
<dbReference type="Pfam" id="PF00970">
    <property type="entry name" value="FAD_binding_6"/>
    <property type="match status" value="1"/>
</dbReference>
<comment type="caution">
    <text evidence="4">The sequence shown here is derived from an EMBL/GenBank/DDBJ whole genome shotgun (WGS) entry which is preliminary data.</text>
</comment>
<dbReference type="Gene3D" id="2.40.30.10">
    <property type="entry name" value="Translation factors"/>
    <property type="match status" value="1"/>
</dbReference>
<evidence type="ECO:0000259" key="2">
    <source>
        <dbReference type="PROSITE" id="PS51085"/>
    </source>
</evidence>
<dbReference type="InterPro" id="IPR001709">
    <property type="entry name" value="Flavoprot_Pyr_Nucl_cyt_Rdtase"/>
</dbReference>
<dbReference type="SUPFAM" id="SSF52343">
    <property type="entry name" value="Ferredoxin reductase-like, C-terminal NADP-linked domain"/>
    <property type="match status" value="1"/>
</dbReference>
<dbReference type="RefSeq" id="WP_343808820.1">
    <property type="nucleotide sequence ID" value="NZ_BAAAET010000007.1"/>
</dbReference>
<dbReference type="SUPFAM" id="SSF54292">
    <property type="entry name" value="2Fe-2S ferredoxin-like"/>
    <property type="match status" value="1"/>
</dbReference>
<dbReference type="Gene3D" id="3.10.20.30">
    <property type="match status" value="1"/>
</dbReference>
<name>A0ABN1IAI2_9GAMM</name>
<dbReference type="CDD" id="cd00207">
    <property type="entry name" value="fer2"/>
    <property type="match status" value="1"/>
</dbReference>
<keyword evidence="5" id="KW-1185">Reference proteome</keyword>